<dbReference type="EMBL" id="MU865961">
    <property type="protein sequence ID" value="KAK4445848.1"/>
    <property type="molecule type" value="Genomic_DNA"/>
</dbReference>
<dbReference type="Gene3D" id="3.40.50.1110">
    <property type="entry name" value="SGNH hydrolase"/>
    <property type="match status" value="1"/>
</dbReference>
<reference evidence="3" key="1">
    <citation type="journal article" date="2023" name="Mol. Phylogenet. Evol.">
        <title>Genome-scale phylogeny and comparative genomics of the fungal order Sordariales.</title>
        <authorList>
            <person name="Hensen N."/>
            <person name="Bonometti L."/>
            <person name="Westerberg I."/>
            <person name="Brannstrom I.O."/>
            <person name="Guillou S."/>
            <person name="Cros-Aarteil S."/>
            <person name="Calhoun S."/>
            <person name="Haridas S."/>
            <person name="Kuo A."/>
            <person name="Mondo S."/>
            <person name="Pangilinan J."/>
            <person name="Riley R."/>
            <person name="LaButti K."/>
            <person name="Andreopoulos B."/>
            <person name="Lipzen A."/>
            <person name="Chen C."/>
            <person name="Yan M."/>
            <person name="Daum C."/>
            <person name="Ng V."/>
            <person name="Clum A."/>
            <person name="Steindorff A."/>
            <person name="Ohm R.A."/>
            <person name="Martin F."/>
            <person name="Silar P."/>
            <person name="Natvig D.O."/>
            <person name="Lalanne C."/>
            <person name="Gautier V."/>
            <person name="Ament-Velasquez S.L."/>
            <person name="Kruys A."/>
            <person name="Hutchinson M.I."/>
            <person name="Powell A.J."/>
            <person name="Barry K."/>
            <person name="Miller A.N."/>
            <person name="Grigoriev I.V."/>
            <person name="Debuchy R."/>
            <person name="Gladieux P."/>
            <person name="Hiltunen Thoren M."/>
            <person name="Johannesson H."/>
        </authorList>
    </citation>
    <scope>NUCLEOTIDE SEQUENCE</scope>
    <source>
        <strain evidence="3">PSN243</strain>
    </source>
</reference>
<organism evidence="3 4">
    <name type="scientific">Podospora aff. communis PSN243</name>
    <dbReference type="NCBI Taxonomy" id="3040156"/>
    <lineage>
        <taxon>Eukaryota</taxon>
        <taxon>Fungi</taxon>
        <taxon>Dikarya</taxon>
        <taxon>Ascomycota</taxon>
        <taxon>Pezizomycotina</taxon>
        <taxon>Sordariomycetes</taxon>
        <taxon>Sordariomycetidae</taxon>
        <taxon>Sordariales</taxon>
        <taxon>Podosporaceae</taxon>
        <taxon>Podospora</taxon>
    </lineage>
</organism>
<keyword evidence="4" id="KW-1185">Reference proteome</keyword>
<feature type="chain" id="PRO_5043776499" evidence="2">
    <location>
        <begin position="17"/>
        <end position="298"/>
    </location>
</feature>
<dbReference type="SUPFAM" id="SSF52266">
    <property type="entry name" value="SGNH hydrolase"/>
    <property type="match status" value="1"/>
</dbReference>
<dbReference type="CDD" id="cd01846">
    <property type="entry name" value="fatty_acyltransferase_like"/>
    <property type="match status" value="1"/>
</dbReference>
<keyword evidence="1" id="KW-0378">Hydrolase</keyword>
<accession>A0AAV9GCM4</accession>
<dbReference type="Proteomes" id="UP001321760">
    <property type="component" value="Unassembled WGS sequence"/>
</dbReference>
<evidence type="ECO:0000313" key="3">
    <source>
        <dbReference type="EMBL" id="KAK4445848.1"/>
    </source>
</evidence>
<protein>
    <submittedName>
        <fullName evidence="3">Carbohydrate esterase family 16 protein</fullName>
    </submittedName>
</protein>
<sequence>MLPLLALLAMPALVAGAKAGASPKYLITFGDSYSQTGFNISLSKPSLSNPLGNPSLPGWTASGGLNWVGFLTGHFNATPILSYNFAYGGATTNASLVTPWRPDVLSFTDQIAQFAGSIGTKPRPEYAPWDGENALVGVWMGVNDVGNAWWKEEKEYEALVGAIMDSYFGGLEVLWEAGARKFVVLGVPPIHKTPAVLQNTKEQQETEAVAIDRYNAAIATRLKAFKEAHRGAEAVLVDTAAPFNKALENPTAYGAPNATCYNGDGASCLWFNDYHPGVAINKLVAEAVAAEWKGSFFK</sequence>
<feature type="signal peptide" evidence="2">
    <location>
        <begin position="1"/>
        <end position="16"/>
    </location>
</feature>
<evidence type="ECO:0000313" key="4">
    <source>
        <dbReference type="Proteomes" id="UP001321760"/>
    </source>
</evidence>
<dbReference type="AlphaFoldDB" id="A0AAV9GCM4"/>
<dbReference type="PANTHER" id="PTHR45648:SF22">
    <property type="entry name" value="GDSL LIPASE_ACYLHYDROLASE FAMILY PROTEIN (AFU_ORTHOLOGUE AFUA_4G14700)"/>
    <property type="match status" value="1"/>
</dbReference>
<dbReference type="InterPro" id="IPR001087">
    <property type="entry name" value="GDSL"/>
</dbReference>
<proteinExistence type="predicted"/>
<reference evidence="3" key="2">
    <citation type="submission" date="2023-05" db="EMBL/GenBank/DDBJ databases">
        <authorList>
            <consortium name="Lawrence Berkeley National Laboratory"/>
            <person name="Steindorff A."/>
            <person name="Hensen N."/>
            <person name="Bonometti L."/>
            <person name="Westerberg I."/>
            <person name="Brannstrom I.O."/>
            <person name="Guillou S."/>
            <person name="Cros-Aarteil S."/>
            <person name="Calhoun S."/>
            <person name="Haridas S."/>
            <person name="Kuo A."/>
            <person name="Mondo S."/>
            <person name="Pangilinan J."/>
            <person name="Riley R."/>
            <person name="Labutti K."/>
            <person name="Andreopoulos B."/>
            <person name="Lipzen A."/>
            <person name="Chen C."/>
            <person name="Yanf M."/>
            <person name="Daum C."/>
            <person name="Ng V."/>
            <person name="Clum A."/>
            <person name="Ohm R."/>
            <person name="Martin F."/>
            <person name="Silar P."/>
            <person name="Natvig D."/>
            <person name="Lalanne C."/>
            <person name="Gautier V."/>
            <person name="Ament-Velasquez S.L."/>
            <person name="Kruys A."/>
            <person name="Hutchinson M.I."/>
            <person name="Powell A.J."/>
            <person name="Barry K."/>
            <person name="Miller A.N."/>
            <person name="Grigoriev I.V."/>
            <person name="Debuchy R."/>
            <person name="Gladieux P."/>
            <person name="Thoren M.H."/>
            <person name="Johannesson H."/>
        </authorList>
    </citation>
    <scope>NUCLEOTIDE SEQUENCE</scope>
    <source>
        <strain evidence="3">PSN243</strain>
    </source>
</reference>
<name>A0AAV9GCM4_9PEZI</name>
<keyword evidence="2" id="KW-0732">Signal</keyword>
<evidence type="ECO:0000256" key="1">
    <source>
        <dbReference type="ARBA" id="ARBA00022801"/>
    </source>
</evidence>
<dbReference type="InterPro" id="IPR036514">
    <property type="entry name" value="SGNH_hydro_sf"/>
</dbReference>
<dbReference type="GO" id="GO:0016788">
    <property type="term" value="F:hydrolase activity, acting on ester bonds"/>
    <property type="evidence" value="ECO:0007669"/>
    <property type="project" value="InterPro"/>
</dbReference>
<gene>
    <name evidence="3" type="ORF">QBC34DRAFT_441266</name>
</gene>
<dbReference type="PANTHER" id="PTHR45648">
    <property type="entry name" value="GDSL LIPASE/ACYLHYDROLASE FAMILY PROTEIN (AFU_ORTHOLOGUE AFUA_4G14700)"/>
    <property type="match status" value="1"/>
</dbReference>
<evidence type="ECO:0000256" key="2">
    <source>
        <dbReference type="SAM" id="SignalP"/>
    </source>
</evidence>
<comment type="caution">
    <text evidence="3">The sequence shown here is derived from an EMBL/GenBank/DDBJ whole genome shotgun (WGS) entry which is preliminary data.</text>
</comment>
<dbReference type="InterPro" id="IPR051058">
    <property type="entry name" value="GDSL_Est/Lipase"/>
</dbReference>
<dbReference type="Pfam" id="PF00657">
    <property type="entry name" value="Lipase_GDSL"/>
    <property type="match status" value="1"/>
</dbReference>